<dbReference type="PATRIC" id="fig|1110509.7.peg.682"/>
<dbReference type="InterPro" id="IPR013783">
    <property type="entry name" value="Ig-like_fold"/>
</dbReference>
<dbReference type="STRING" id="1110509.Mhar_0617"/>
<dbReference type="AlphaFoldDB" id="G7WNL9"/>
<protein>
    <submittedName>
        <fullName evidence="1">Uncharacterized protein</fullName>
    </submittedName>
</protein>
<dbReference type="Proteomes" id="UP000005877">
    <property type="component" value="Chromosome"/>
</dbReference>
<evidence type="ECO:0000313" key="1">
    <source>
        <dbReference type="EMBL" id="AET63995.1"/>
    </source>
</evidence>
<evidence type="ECO:0000313" key="2">
    <source>
        <dbReference type="Proteomes" id="UP000005877"/>
    </source>
</evidence>
<accession>G7WNL9</accession>
<gene>
    <name evidence="1" type="ordered locus">Mhar_0617</name>
</gene>
<reference evidence="1 2" key="1">
    <citation type="journal article" date="2012" name="PLoS ONE">
        <title>The genome characteristics and predicted function of methyl-group oxidation pathway in the obligate aceticlastic methanogens, Methanosaeta spp.</title>
        <authorList>
            <person name="Zhu J."/>
            <person name="Zheng H."/>
            <person name="Ai G."/>
            <person name="Zhang G."/>
            <person name="Liu D."/>
            <person name="Liu X."/>
            <person name="Dong X."/>
        </authorList>
    </citation>
    <scope>NUCLEOTIDE SEQUENCE [LARGE SCALE GENOMIC DNA]</scope>
    <source>
        <strain evidence="1 2">6Ac</strain>
    </source>
</reference>
<organism evidence="1 2">
    <name type="scientific">Methanothrix harundinacea (strain 6Ac)</name>
    <name type="common">Methanosaeta harundinacea</name>
    <dbReference type="NCBI Taxonomy" id="1110509"/>
    <lineage>
        <taxon>Archaea</taxon>
        <taxon>Methanobacteriati</taxon>
        <taxon>Methanobacteriota</taxon>
        <taxon>Stenosarchaea group</taxon>
        <taxon>Methanomicrobia</taxon>
        <taxon>Methanotrichales</taxon>
        <taxon>Methanotrichaceae</taxon>
        <taxon>Methanothrix</taxon>
    </lineage>
</organism>
<proteinExistence type="predicted"/>
<name>G7WNL9_METH6</name>
<dbReference type="EMBL" id="CP003117">
    <property type="protein sequence ID" value="AET63995.1"/>
    <property type="molecule type" value="Genomic_DNA"/>
</dbReference>
<dbReference type="Gene3D" id="2.60.40.10">
    <property type="entry name" value="Immunoglobulins"/>
    <property type="match status" value="1"/>
</dbReference>
<dbReference type="KEGG" id="mhi:Mhar_0617"/>
<keyword evidence="2" id="KW-1185">Reference proteome</keyword>
<dbReference type="HOGENOM" id="CLU_835780_0_0_2"/>
<sequence length="332" mass="36121">MCKDVGGGWKSIRVAILISLAAALLGQAATPGMADEEPKVPDWIEEINPSDYVLLDSDLPADLHVAGDISAEARAAEAAVMRDGKADVERFAFVEVHENICRPDPEEVYDCIGGNYLLSVYVYETAAQARAAWEKTMVDVYGEIPPPEGFEYVSNVIDPLDSRFGGEGACAGPYIWYRNLACTIFGSHDENDRKIASLWLDKVSRTKPAVQVNLRMREDLSLIMGYQYHGSFLGGENYRPLQEKSAGEQAVQAQVFNAGDEVAENVYIQFYLQMPGEERSKLGDPVPVGSVPPGGGRAASIYWDLGGENVEGAVLGAQAYVPGAVDVDWICF</sequence>